<proteinExistence type="predicted"/>
<comment type="caution">
    <text evidence="1">The sequence shown here is derived from an EMBL/GenBank/DDBJ whole genome shotgun (WGS) entry which is preliminary data.</text>
</comment>
<dbReference type="Proteomes" id="UP000324222">
    <property type="component" value="Unassembled WGS sequence"/>
</dbReference>
<keyword evidence="2" id="KW-1185">Reference proteome</keyword>
<name>A0A5B7D6E4_PORTR</name>
<reference evidence="1 2" key="1">
    <citation type="submission" date="2019-05" db="EMBL/GenBank/DDBJ databases">
        <title>Another draft genome of Portunus trituberculatus and its Hox gene families provides insights of decapod evolution.</title>
        <authorList>
            <person name="Jeong J.-H."/>
            <person name="Song I."/>
            <person name="Kim S."/>
            <person name="Choi T."/>
            <person name="Kim D."/>
            <person name="Ryu S."/>
            <person name="Kim W."/>
        </authorList>
    </citation>
    <scope>NUCLEOTIDE SEQUENCE [LARGE SCALE GENOMIC DNA]</scope>
    <source>
        <tissue evidence="1">Muscle</tissue>
    </source>
</reference>
<dbReference type="EMBL" id="VSRR010000542">
    <property type="protein sequence ID" value="MPC16852.1"/>
    <property type="molecule type" value="Genomic_DNA"/>
</dbReference>
<evidence type="ECO:0000313" key="1">
    <source>
        <dbReference type="EMBL" id="MPC16852.1"/>
    </source>
</evidence>
<gene>
    <name evidence="1" type="ORF">E2C01_009690</name>
</gene>
<protein>
    <submittedName>
        <fullName evidence="1">Uncharacterized protein</fullName>
    </submittedName>
</protein>
<evidence type="ECO:0000313" key="2">
    <source>
        <dbReference type="Proteomes" id="UP000324222"/>
    </source>
</evidence>
<sequence>MSGCWGVGVAALDGVLWERYSTWMEEAVSEAVSADSLDKDDTQLWMRMTGKIVSMAEAEQKQDREMTAVREQGRVKHCPTHCPASVAIVQVSFARETERSLARNICITENGSTSGFGRETMTVFEFHECHSQSSISKPSLSERNGRRW</sequence>
<accession>A0A5B7D6E4</accession>
<organism evidence="1 2">
    <name type="scientific">Portunus trituberculatus</name>
    <name type="common">Swimming crab</name>
    <name type="synonym">Neptunus trituberculatus</name>
    <dbReference type="NCBI Taxonomy" id="210409"/>
    <lineage>
        <taxon>Eukaryota</taxon>
        <taxon>Metazoa</taxon>
        <taxon>Ecdysozoa</taxon>
        <taxon>Arthropoda</taxon>
        <taxon>Crustacea</taxon>
        <taxon>Multicrustacea</taxon>
        <taxon>Malacostraca</taxon>
        <taxon>Eumalacostraca</taxon>
        <taxon>Eucarida</taxon>
        <taxon>Decapoda</taxon>
        <taxon>Pleocyemata</taxon>
        <taxon>Brachyura</taxon>
        <taxon>Eubrachyura</taxon>
        <taxon>Portunoidea</taxon>
        <taxon>Portunidae</taxon>
        <taxon>Portuninae</taxon>
        <taxon>Portunus</taxon>
    </lineage>
</organism>
<dbReference type="AlphaFoldDB" id="A0A5B7D6E4"/>